<dbReference type="GO" id="GO:0004674">
    <property type="term" value="F:protein serine/threonine kinase activity"/>
    <property type="evidence" value="ECO:0007669"/>
    <property type="project" value="TreeGrafter"/>
</dbReference>
<dbReference type="PRINTS" id="PR00109">
    <property type="entry name" value="TYRKINASE"/>
</dbReference>
<keyword evidence="7" id="KW-1185">Reference proteome</keyword>
<feature type="domain" description="Protein kinase" evidence="5">
    <location>
        <begin position="65"/>
        <end position="343"/>
    </location>
</feature>
<dbReference type="STRING" id="1432141.A0A015IJ05"/>
<dbReference type="SUPFAM" id="SSF56112">
    <property type="entry name" value="Protein kinase-like (PK-like)"/>
    <property type="match status" value="1"/>
</dbReference>
<dbReference type="Gene3D" id="1.10.510.10">
    <property type="entry name" value="Transferase(Phosphotransferase) domain 1"/>
    <property type="match status" value="1"/>
</dbReference>
<proteinExistence type="predicted"/>
<keyword evidence="2" id="KW-0547">Nucleotide-binding</keyword>
<gene>
    <name evidence="6" type="ORF">RirG_237940</name>
</gene>
<protein>
    <submittedName>
        <fullName evidence="6">Ypk2p</fullName>
    </submittedName>
</protein>
<reference evidence="6 7" key="1">
    <citation type="submission" date="2014-02" db="EMBL/GenBank/DDBJ databases">
        <title>Single nucleus genome sequencing reveals high similarity among nuclei of an endomycorrhizal fungus.</title>
        <authorList>
            <person name="Lin K."/>
            <person name="Geurts R."/>
            <person name="Zhang Z."/>
            <person name="Limpens E."/>
            <person name="Saunders D.G."/>
            <person name="Mu D."/>
            <person name="Pang E."/>
            <person name="Cao H."/>
            <person name="Cha H."/>
            <person name="Lin T."/>
            <person name="Zhou Q."/>
            <person name="Shang Y."/>
            <person name="Li Y."/>
            <person name="Ivanov S."/>
            <person name="Sharma T."/>
            <person name="Velzen R.V."/>
            <person name="Ruijter N.D."/>
            <person name="Aanen D.K."/>
            <person name="Win J."/>
            <person name="Kamoun S."/>
            <person name="Bisseling T."/>
            <person name="Huang S."/>
        </authorList>
    </citation>
    <scope>NUCLEOTIDE SEQUENCE [LARGE SCALE GENOMIC DNA]</scope>
    <source>
        <strain evidence="7">DAOM197198w</strain>
    </source>
</reference>
<dbReference type="InterPro" id="IPR011009">
    <property type="entry name" value="Kinase-like_dom_sf"/>
</dbReference>
<dbReference type="Pfam" id="PF07714">
    <property type="entry name" value="PK_Tyr_Ser-Thr"/>
    <property type="match status" value="1"/>
</dbReference>
<evidence type="ECO:0000256" key="4">
    <source>
        <dbReference type="ARBA" id="ARBA00022840"/>
    </source>
</evidence>
<dbReference type="InterPro" id="IPR001245">
    <property type="entry name" value="Ser-Thr/Tyr_kinase_cat_dom"/>
</dbReference>
<name>A0A015IJ05_RHIIW</name>
<dbReference type="AlphaFoldDB" id="A0A015IJ05"/>
<evidence type="ECO:0000259" key="5">
    <source>
        <dbReference type="PROSITE" id="PS50011"/>
    </source>
</evidence>
<dbReference type="EMBL" id="JEMT01028629">
    <property type="protein sequence ID" value="EXX54080.1"/>
    <property type="molecule type" value="Genomic_DNA"/>
</dbReference>
<dbReference type="GO" id="GO:0005524">
    <property type="term" value="F:ATP binding"/>
    <property type="evidence" value="ECO:0007669"/>
    <property type="project" value="UniProtKB-KW"/>
</dbReference>
<sequence>MGSNNDDICKECGYNSLFCNVNHFKHNFKKWSSGNSNIDKLIQGTQLSAHYDVSIALEWIPYKRLTDIKYISEGGFGKIYRAKWKDGNIQYWDTKNKNWERCSQNMIVALKSLNNSKKVTSEFTNEVNEVILHYKIKKCNGFVIEFYGITQDPKTKNYMMVMEYAENGSLRNYLDKSYHELKWENKIHYLCSTAFGLASIHENEVVHRNLHSGNVLKNNVQTCITDVGLCKPADYNESENTKNGIYGVLPYIAPEILRGQIYTKAADVYSFGIIMYEIISGLPPYYDVRHDENLAIKICQGLRPRFNMKIPPLIVDLIKKCLDANPLNRPDAFEVRKTIYPWWHDFEDQIELKKQIKEAEVSMKTSSALSYEKHPGAIYTSRLLSFDNLPEPKNSDNYYEQNDNIISIECSGI</sequence>
<keyword evidence="3" id="KW-0418">Kinase</keyword>
<evidence type="ECO:0000256" key="1">
    <source>
        <dbReference type="ARBA" id="ARBA00022679"/>
    </source>
</evidence>
<comment type="caution">
    <text evidence="6">The sequence shown here is derived from an EMBL/GenBank/DDBJ whole genome shotgun (WGS) entry which is preliminary data.</text>
</comment>
<evidence type="ECO:0000313" key="7">
    <source>
        <dbReference type="Proteomes" id="UP000022910"/>
    </source>
</evidence>
<accession>A0A015IJ05</accession>
<keyword evidence="4" id="KW-0067">ATP-binding</keyword>
<evidence type="ECO:0000256" key="2">
    <source>
        <dbReference type="ARBA" id="ARBA00022741"/>
    </source>
</evidence>
<dbReference type="OrthoDB" id="544350at2759"/>
<dbReference type="PANTHER" id="PTHR44329">
    <property type="entry name" value="SERINE/THREONINE-PROTEIN KINASE TNNI3K-RELATED"/>
    <property type="match status" value="1"/>
</dbReference>
<dbReference type="PROSITE" id="PS50011">
    <property type="entry name" value="PROTEIN_KINASE_DOM"/>
    <property type="match status" value="1"/>
</dbReference>
<evidence type="ECO:0000313" key="6">
    <source>
        <dbReference type="EMBL" id="EXX54080.1"/>
    </source>
</evidence>
<dbReference type="InterPro" id="IPR051681">
    <property type="entry name" value="Ser/Thr_Kinases-Pseudokinases"/>
</dbReference>
<dbReference type="InterPro" id="IPR000719">
    <property type="entry name" value="Prot_kinase_dom"/>
</dbReference>
<dbReference type="Proteomes" id="UP000022910">
    <property type="component" value="Unassembled WGS sequence"/>
</dbReference>
<dbReference type="HOGENOM" id="CLU_000288_7_34_1"/>
<dbReference type="PANTHER" id="PTHR44329:SF288">
    <property type="entry name" value="MITOGEN-ACTIVATED PROTEIN KINASE KINASE KINASE 20"/>
    <property type="match status" value="1"/>
</dbReference>
<organism evidence="6 7">
    <name type="scientific">Rhizophagus irregularis (strain DAOM 197198w)</name>
    <name type="common">Glomus intraradices</name>
    <dbReference type="NCBI Taxonomy" id="1432141"/>
    <lineage>
        <taxon>Eukaryota</taxon>
        <taxon>Fungi</taxon>
        <taxon>Fungi incertae sedis</taxon>
        <taxon>Mucoromycota</taxon>
        <taxon>Glomeromycotina</taxon>
        <taxon>Glomeromycetes</taxon>
        <taxon>Glomerales</taxon>
        <taxon>Glomeraceae</taxon>
        <taxon>Rhizophagus</taxon>
    </lineage>
</organism>
<evidence type="ECO:0000256" key="3">
    <source>
        <dbReference type="ARBA" id="ARBA00022777"/>
    </source>
</evidence>
<keyword evidence="1" id="KW-0808">Transferase</keyword>